<dbReference type="Proteomes" id="UP000008064">
    <property type="component" value="Unassembled WGS sequence"/>
</dbReference>
<organism>
    <name type="scientific">Serpula lacrymans var. lacrymans (strain S7.9)</name>
    <name type="common">Dry rot fungus</name>
    <dbReference type="NCBI Taxonomy" id="578457"/>
    <lineage>
        <taxon>Eukaryota</taxon>
        <taxon>Fungi</taxon>
        <taxon>Dikarya</taxon>
        <taxon>Basidiomycota</taxon>
        <taxon>Agaricomycotina</taxon>
        <taxon>Agaricomycetes</taxon>
        <taxon>Agaricomycetidae</taxon>
        <taxon>Boletales</taxon>
        <taxon>Coniophorineae</taxon>
        <taxon>Serpulaceae</taxon>
        <taxon>Serpula</taxon>
    </lineage>
</organism>
<accession>F8NR37</accession>
<dbReference type="KEGG" id="sla:SERLADRAFT_384582"/>
<dbReference type="AlphaFoldDB" id="F8NR37"/>
<dbReference type="HOGENOM" id="CLU_110827_0_0_1"/>
<evidence type="ECO:0008006" key="2">
    <source>
        <dbReference type="Google" id="ProtNLM"/>
    </source>
</evidence>
<dbReference type="OrthoDB" id="3197409at2759"/>
<evidence type="ECO:0000313" key="1">
    <source>
        <dbReference type="EMBL" id="EGO26210.1"/>
    </source>
</evidence>
<proteinExistence type="predicted"/>
<sequence>MSASTLSSWVQSRLSAVYEAAEDDAFYKAFDAVFSPSCQVTHNHASISRDALKDALFSRRAASIGAQVKWDDNVITAAAEKNSNEAGIVAGSFVVQTSMKFRIRAAPAQRQTLLHFSAKVEQDDAVAADETGDRRRIISFLYTTLDRTPPIHFQVPPTEKAVKQD</sequence>
<protein>
    <recommendedName>
        <fullName evidence="2">SnoaL-like domain-containing protein</fullName>
    </recommendedName>
</protein>
<dbReference type="RefSeq" id="XP_007316383.1">
    <property type="nucleotide sequence ID" value="XM_007316321.1"/>
</dbReference>
<name>F8NR37_SERL9</name>
<dbReference type="GeneID" id="18811107"/>
<gene>
    <name evidence="1" type="ORF">SERLADRAFT_384582</name>
</gene>
<reference evidence="1" key="1">
    <citation type="submission" date="2011-04" db="EMBL/GenBank/DDBJ databases">
        <title>Evolution of plant cell wall degrading machinery underlies the functional diversity of forest fungi.</title>
        <authorList>
            <consortium name="US DOE Joint Genome Institute (JGI-PGF)"/>
            <person name="Eastwood D.C."/>
            <person name="Floudas D."/>
            <person name="Binder M."/>
            <person name="Majcherczyk A."/>
            <person name="Schneider P."/>
            <person name="Aerts A."/>
            <person name="Asiegbu F.O."/>
            <person name="Baker S.E."/>
            <person name="Barry K."/>
            <person name="Bendiksby M."/>
            <person name="Blumentritt M."/>
            <person name="Coutinho P.M."/>
            <person name="Cullen D."/>
            <person name="Cullen D."/>
            <person name="Gathman A."/>
            <person name="Goodell B."/>
            <person name="Henrissat B."/>
            <person name="Ihrmark K."/>
            <person name="Kauserud H."/>
            <person name="Kohler A."/>
            <person name="LaButti K."/>
            <person name="Lapidus A."/>
            <person name="Lavin J.L."/>
            <person name="Lee Y.-H."/>
            <person name="Lindquist E."/>
            <person name="Lilly W."/>
            <person name="Lucas S."/>
            <person name="Morin E."/>
            <person name="Murat C."/>
            <person name="Oguiza J.A."/>
            <person name="Park J."/>
            <person name="Pisabarro A.G."/>
            <person name="Riley R."/>
            <person name="Rosling A."/>
            <person name="Salamov A."/>
            <person name="Schmidt O."/>
            <person name="Schmutz J."/>
            <person name="Skrede I."/>
            <person name="Stenlid J."/>
            <person name="Wiebenga A."/>
            <person name="Xie X."/>
            <person name="Kues U."/>
            <person name="Hibbett D.S."/>
            <person name="Hoffmeister D."/>
            <person name="Hogberg N."/>
            <person name="Martin F."/>
            <person name="Grigoriev I.V."/>
            <person name="Watkinson S.C."/>
        </authorList>
    </citation>
    <scope>NUCLEOTIDE SEQUENCE</scope>
    <source>
        <strain evidence="1">S7.9</strain>
    </source>
</reference>
<dbReference type="EMBL" id="GL945432">
    <property type="protein sequence ID" value="EGO26210.1"/>
    <property type="molecule type" value="Genomic_DNA"/>
</dbReference>